<feature type="compositionally biased region" description="Low complexity" evidence="1">
    <location>
        <begin position="154"/>
        <end position="163"/>
    </location>
</feature>
<proteinExistence type="predicted"/>
<keyword evidence="4" id="KW-1185">Reference proteome</keyword>
<dbReference type="KEGG" id="ipu:108259522"/>
<evidence type="ECO:0000256" key="1">
    <source>
        <dbReference type="SAM" id="MobiDB-lite"/>
    </source>
</evidence>
<dbReference type="GeneID" id="108259522"/>
<dbReference type="InterPro" id="IPR057667">
    <property type="entry name" value="HTH_SB"/>
</dbReference>
<dbReference type="GO" id="GO:0003677">
    <property type="term" value="F:DNA binding"/>
    <property type="evidence" value="ECO:0007669"/>
    <property type="project" value="InterPro"/>
</dbReference>
<feature type="compositionally biased region" description="Basic and acidic residues" evidence="1">
    <location>
        <begin position="137"/>
        <end position="148"/>
    </location>
</feature>
<dbReference type="Proteomes" id="UP000221080">
    <property type="component" value="Chromosome 27"/>
</dbReference>
<protein>
    <submittedName>
        <fullName evidence="5">Mediator of RNA polymerase II transcription subunit 24</fullName>
    </submittedName>
</protein>
<gene>
    <name evidence="5" type="primary">LOC108259522</name>
</gene>
<dbReference type="InterPro" id="IPR009057">
    <property type="entry name" value="Homeodomain-like_sf"/>
</dbReference>
<dbReference type="InterPro" id="IPR036388">
    <property type="entry name" value="WH-like_DNA-bd_sf"/>
</dbReference>
<name>A0A2D0Q8G3_ICTPU</name>
<feature type="domain" description="Sleeping Beauty transposase HTH" evidence="3">
    <location>
        <begin position="1"/>
        <end position="52"/>
    </location>
</feature>
<sequence length="315" mass="34126">MPRSKEIPEDIRRKVVEAHETGKGYKLISKAIGLPKTTVRAILRKWKRFGTVVTLPRSGRPSKISLRARREIIREVMKNPCTTSKDLQATLASSNICVHHSTIRRILGIHGRPTMSSFDGSMALQTSGQEEGGVMDDSDKSTRDIKNEEELEVIKISNTNSDNTSKDNAKCTDDDDDNEEGAGHDKNCGDGEKTPANDNRDDEMASTDIKGAGGEHGVIEKCDDGGNGAETASASGGDADENEKLGDETSIVESRGSGDADDVNRQDSGYATDRDVNSAYDSSSSNNNNNNNNNNNSVGGKWSDEMDYISTLMFS</sequence>
<feature type="compositionally biased region" description="Basic and acidic residues" evidence="1">
    <location>
        <begin position="256"/>
        <end position="265"/>
    </location>
</feature>
<dbReference type="RefSeq" id="XP_017314587.2">
    <property type="nucleotide sequence ID" value="XM_017459098.3"/>
</dbReference>
<dbReference type="Gene3D" id="1.10.10.10">
    <property type="entry name" value="Winged helix-like DNA-binding domain superfamily/Winged helix DNA-binding domain"/>
    <property type="match status" value="1"/>
</dbReference>
<evidence type="ECO:0000259" key="3">
    <source>
        <dbReference type="Pfam" id="PF25787"/>
    </source>
</evidence>
<evidence type="ECO:0000313" key="5">
    <source>
        <dbReference type="RefSeq" id="XP_017314587.2"/>
    </source>
</evidence>
<dbReference type="GO" id="GO:0006313">
    <property type="term" value="P:DNA transposition"/>
    <property type="evidence" value="ECO:0007669"/>
    <property type="project" value="InterPro"/>
</dbReference>
<dbReference type="GO" id="GO:0015074">
    <property type="term" value="P:DNA integration"/>
    <property type="evidence" value="ECO:0007669"/>
    <property type="project" value="InterPro"/>
</dbReference>
<organism evidence="4 5">
    <name type="scientific">Ictalurus punctatus</name>
    <name type="common">Channel catfish</name>
    <name type="synonym">Silurus punctatus</name>
    <dbReference type="NCBI Taxonomy" id="7998"/>
    <lineage>
        <taxon>Eukaryota</taxon>
        <taxon>Metazoa</taxon>
        <taxon>Chordata</taxon>
        <taxon>Craniata</taxon>
        <taxon>Vertebrata</taxon>
        <taxon>Euteleostomi</taxon>
        <taxon>Actinopterygii</taxon>
        <taxon>Neopterygii</taxon>
        <taxon>Teleostei</taxon>
        <taxon>Ostariophysi</taxon>
        <taxon>Siluriformes</taxon>
        <taxon>Ictaluridae</taxon>
        <taxon>Ictalurus</taxon>
    </lineage>
</organism>
<dbReference type="InterPro" id="IPR002492">
    <property type="entry name" value="Transposase_Tc1-like"/>
</dbReference>
<reference evidence="4" key="1">
    <citation type="journal article" date="2016" name="Nat. Commun.">
        <title>The channel catfish genome sequence provides insights into the evolution of scale formation in teleosts.</title>
        <authorList>
            <person name="Liu Z."/>
            <person name="Liu S."/>
            <person name="Yao J."/>
            <person name="Bao L."/>
            <person name="Zhang J."/>
            <person name="Li Y."/>
            <person name="Jiang C."/>
            <person name="Sun L."/>
            <person name="Wang R."/>
            <person name="Zhang Y."/>
            <person name="Zhou T."/>
            <person name="Zeng Q."/>
            <person name="Fu Q."/>
            <person name="Gao S."/>
            <person name="Li N."/>
            <person name="Koren S."/>
            <person name="Jiang Y."/>
            <person name="Zimin A."/>
            <person name="Xu P."/>
            <person name="Phillippy A.M."/>
            <person name="Geng X."/>
            <person name="Song L."/>
            <person name="Sun F."/>
            <person name="Li C."/>
            <person name="Wang X."/>
            <person name="Chen A."/>
            <person name="Jin Y."/>
            <person name="Yuan Z."/>
            <person name="Yang Y."/>
            <person name="Tan S."/>
            <person name="Peatman E."/>
            <person name="Lu J."/>
            <person name="Qin Z."/>
            <person name="Dunham R."/>
            <person name="Li Z."/>
            <person name="Sonstegard T."/>
            <person name="Feng J."/>
            <person name="Danzmann R.G."/>
            <person name="Schroeder S."/>
            <person name="Scheffler B."/>
            <person name="Duke M.V."/>
            <person name="Ballard L."/>
            <person name="Kucuktas H."/>
            <person name="Kaltenboeck L."/>
            <person name="Liu H."/>
            <person name="Armbruster J."/>
            <person name="Xie Y."/>
            <person name="Kirby M.L."/>
            <person name="Tian Y."/>
            <person name="Flanagan M.E."/>
            <person name="Mu W."/>
            <person name="Waldbieser G.C."/>
        </authorList>
    </citation>
    <scope>NUCLEOTIDE SEQUENCE [LARGE SCALE GENOMIC DNA]</scope>
    <source>
        <strain evidence="4">SDA103</strain>
    </source>
</reference>
<dbReference type="SUPFAM" id="SSF46689">
    <property type="entry name" value="Homeodomain-like"/>
    <property type="match status" value="1"/>
</dbReference>
<accession>A0A2D0Q8G3</accession>
<dbReference type="AlphaFoldDB" id="A0A2D0Q8G3"/>
<reference evidence="5" key="2">
    <citation type="submission" date="2025-08" db="UniProtKB">
        <authorList>
            <consortium name="RefSeq"/>
        </authorList>
    </citation>
    <scope>IDENTIFICATION</scope>
    <source>
        <tissue evidence="5">Blood</tissue>
    </source>
</reference>
<dbReference type="Pfam" id="PF01498">
    <property type="entry name" value="HTH_Tnp_Tc3_2"/>
    <property type="match status" value="1"/>
</dbReference>
<feature type="region of interest" description="Disordered" evidence="1">
    <location>
        <begin position="127"/>
        <end position="303"/>
    </location>
</feature>
<dbReference type="Pfam" id="PF25787">
    <property type="entry name" value="HTH_SB"/>
    <property type="match status" value="1"/>
</dbReference>
<evidence type="ECO:0000259" key="2">
    <source>
        <dbReference type="Pfam" id="PF01498"/>
    </source>
</evidence>
<feature type="domain" description="Transposase Tc1-like" evidence="2">
    <location>
        <begin position="69"/>
        <end position="111"/>
    </location>
</feature>
<feature type="compositionally biased region" description="Basic and acidic residues" evidence="1">
    <location>
        <begin position="181"/>
        <end position="203"/>
    </location>
</feature>
<dbReference type="OrthoDB" id="3263820at2759"/>
<feature type="compositionally biased region" description="Low complexity" evidence="1">
    <location>
        <begin position="282"/>
        <end position="297"/>
    </location>
</feature>
<evidence type="ECO:0000313" key="4">
    <source>
        <dbReference type="Proteomes" id="UP000221080"/>
    </source>
</evidence>